<proteinExistence type="predicted"/>
<protein>
    <recommendedName>
        <fullName evidence="1">PhoU domain-containing protein</fullName>
    </recommendedName>
</protein>
<dbReference type="GO" id="GO:0045936">
    <property type="term" value="P:negative regulation of phosphate metabolic process"/>
    <property type="evidence" value="ECO:0007669"/>
    <property type="project" value="InterPro"/>
</dbReference>
<name>X1JM17_9ZZZZ</name>
<dbReference type="Pfam" id="PF01895">
    <property type="entry name" value="PhoU"/>
    <property type="match status" value="2"/>
</dbReference>
<feature type="non-terminal residue" evidence="2">
    <location>
        <position position="1"/>
    </location>
</feature>
<evidence type="ECO:0000313" key="2">
    <source>
        <dbReference type="EMBL" id="GAH82465.1"/>
    </source>
</evidence>
<dbReference type="PANTHER" id="PTHR42930">
    <property type="entry name" value="PHOSPHATE-SPECIFIC TRANSPORT SYSTEM ACCESSORY PROTEIN PHOU"/>
    <property type="match status" value="1"/>
</dbReference>
<dbReference type="AlphaFoldDB" id="X1JM17"/>
<dbReference type="SUPFAM" id="SSF109755">
    <property type="entry name" value="PhoU-like"/>
    <property type="match status" value="1"/>
</dbReference>
<dbReference type="Gene3D" id="1.20.58.220">
    <property type="entry name" value="Phosphate transport system protein phou homolog 2, domain 2"/>
    <property type="match status" value="1"/>
</dbReference>
<accession>X1JM17</accession>
<dbReference type="GO" id="GO:0030643">
    <property type="term" value="P:intracellular phosphate ion homeostasis"/>
    <property type="evidence" value="ECO:0007669"/>
    <property type="project" value="InterPro"/>
</dbReference>
<dbReference type="InterPro" id="IPR038078">
    <property type="entry name" value="PhoU-like_sf"/>
</dbReference>
<dbReference type="InterPro" id="IPR028366">
    <property type="entry name" value="PhoU"/>
</dbReference>
<gene>
    <name evidence="2" type="ORF">S03H2_68319</name>
</gene>
<comment type="caution">
    <text evidence="2">The sequence shown here is derived from an EMBL/GenBank/DDBJ whole genome shotgun (WGS) entry which is preliminary data.</text>
</comment>
<sequence length="144" mass="16092">LLHTVNDLERIGDHAVNIVEIAERKIEQKVPFSDFALEEAAQLRKEVGQMFGYIKEALENDDAEVARKALLNENNLNRMQLDFRRNHVQRMSGGFCSPESGLIFCDLVDNIEKIGDHLTNIAQAVIGGLQWAGVEPEKPPSAPN</sequence>
<feature type="domain" description="PhoU" evidence="1">
    <location>
        <begin position="43"/>
        <end position="125"/>
    </location>
</feature>
<organism evidence="2">
    <name type="scientific">marine sediment metagenome</name>
    <dbReference type="NCBI Taxonomy" id="412755"/>
    <lineage>
        <taxon>unclassified sequences</taxon>
        <taxon>metagenomes</taxon>
        <taxon>ecological metagenomes</taxon>
    </lineage>
</organism>
<reference evidence="2" key="1">
    <citation type="journal article" date="2014" name="Front. Microbiol.">
        <title>High frequency of phylogenetically diverse reductive dehalogenase-homologous genes in deep subseafloor sedimentary metagenomes.</title>
        <authorList>
            <person name="Kawai M."/>
            <person name="Futagami T."/>
            <person name="Toyoda A."/>
            <person name="Takaki Y."/>
            <person name="Nishi S."/>
            <person name="Hori S."/>
            <person name="Arai W."/>
            <person name="Tsubouchi T."/>
            <person name="Morono Y."/>
            <person name="Uchiyama I."/>
            <person name="Ito T."/>
            <person name="Fujiyama A."/>
            <person name="Inagaki F."/>
            <person name="Takami H."/>
        </authorList>
    </citation>
    <scope>NUCLEOTIDE SEQUENCE</scope>
    <source>
        <strain evidence="2">Expedition CK06-06</strain>
    </source>
</reference>
<evidence type="ECO:0000259" key="1">
    <source>
        <dbReference type="Pfam" id="PF01895"/>
    </source>
</evidence>
<feature type="domain" description="PhoU" evidence="1">
    <location>
        <begin position="1"/>
        <end position="21"/>
    </location>
</feature>
<dbReference type="EMBL" id="BARU01044897">
    <property type="protein sequence ID" value="GAH82465.1"/>
    <property type="molecule type" value="Genomic_DNA"/>
</dbReference>
<dbReference type="InterPro" id="IPR026022">
    <property type="entry name" value="PhoU_dom"/>
</dbReference>
<dbReference type="PANTHER" id="PTHR42930:SF3">
    <property type="entry name" value="PHOSPHATE-SPECIFIC TRANSPORT SYSTEM ACCESSORY PROTEIN PHOU"/>
    <property type="match status" value="1"/>
</dbReference>